<evidence type="ECO:0000313" key="3">
    <source>
        <dbReference type="Proteomes" id="UP001221757"/>
    </source>
</evidence>
<feature type="transmembrane region" description="Helical" evidence="1">
    <location>
        <begin position="100"/>
        <end position="122"/>
    </location>
</feature>
<accession>A0AAD7DW36</accession>
<feature type="transmembrane region" description="Helical" evidence="1">
    <location>
        <begin position="168"/>
        <end position="190"/>
    </location>
</feature>
<name>A0AAD7DW36_MYCRO</name>
<protein>
    <submittedName>
        <fullName evidence="2">Uncharacterized protein</fullName>
    </submittedName>
</protein>
<sequence length="213" mass="23158">MANSGISLRLPRLITLSLAWAWAVISLGIEINAFVKSNRDKKAIRNEVPPPTTVSVNTNDVFQSGAVVTTVSAVILVLCTLYIGLLLLDNRRGSGLSTRTLAVQYLSLGFFAIWLFATQIAVSHFVATRSVKVDAFLGGVKLPDNVVGVIERALGAKTKYSSYSYLKLLAILPWFTFLFTLIAAVVAFMASRRPASSDNVETTKEKVETTQTT</sequence>
<keyword evidence="1" id="KW-0812">Transmembrane</keyword>
<keyword evidence="1" id="KW-1133">Transmembrane helix</keyword>
<keyword evidence="3" id="KW-1185">Reference proteome</keyword>
<evidence type="ECO:0000313" key="2">
    <source>
        <dbReference type="EMBL" id="KAJ7699224.1"/>
    </source>
</evidence>
<keyword evidence="1" id="KW-0472">Membrane</keyword>
<organism evidence="2 3">
    <name type="scientific">Mycena rosella</name>
    <name type="common">Pink bonnet</name>
    <name type="synonym">Agaricus rosellus</name>
    <dbReference type="NCBI Taxonomy" id="1033263"/>
    <lineage>
        <taxon>Eukaryota</taxon>
        <taxon>Fungi</taxon>
        <taxon>Dikarya</taxon>
        <taxon>Basidiomycota</taxon>
        <taxon>Agaricomycotina</taxon>
        <taxon>Agaricomycetes</taxon>
        <taxon>Agaricomycetidae</taxon>
        <taxon>Agaricales</taxon>
        <taxon>Marasmiineae</taxon>
        <taxon>Mycenaceae</taxon>
        <taxon>Mycena</taxon>
    </lineage>
</organism>
<gene>
    <name evidence="2" type="ORF">B0H17DRAFT_1049224</name>
</gene>
<feature type="transmembrane region" description="Helical" evidence="1">
    <location>
        <begin position="66"/>
        <end position="88"/>
    </location>
</feature>
<dbReference type="Proteomes" id="UP001221757">
    <property type="component" value="Unassembled WGS sequence"/>
</dbReference>
<proteinExistence type="predicted"/>
<dbReference type="EMBL" id="JARKIE010000023">
    <property type="protein sequence ID" value="KAJ7699224.1"/>
    <property type="molecule type" value="Genomic_DNA"/>
</dbReference>
<dbReference type="AlphaFoldDB" id="A0AAD7DW36"/>
<reference evidence="2" key="1">
    <citation type="submission" date="2023-03" db="EMBL/GenBank/DDBJ databases">
        <title>Massive genome expansion in bonnet fungi (Mycena s.s.) driven by repeated elements and novel gene families across ecological guilds.</title>
        <authorList>
            <consortium name="Lawrence Berkeley National Laboratory"/>
            <person name="Harder C.B."/>
            <person name="Miyauchi S."/>
            <person name="Viragh M."/>
            <person name="Kuo A."/>
            <person name="Thoen E."/>
            <person name="Andreopoulos B."/>
            <person name="Lu D."/>
            <person name="Skrede I."/>
            <person name="Drula E."/>
            <person name="Henrissat B."/>
            <person name="Morin E."/>
            <person name="Kohler A."/>
            <person name="Barry K."/>
            <person name="LaButti K."/>
            <person name="Morin E."/>
            <person name="Salamov A."/>
            <person name="Lipzen A."/>
            <person name="Mereny Z."/>
            <person name="Hegedus B."/>
            <person name="Baldrian P."/>
            <person name="Stursova M."/>
            <person name="Weitz H."/>
            <person name="Taylor A."/>
            <person name="Grigoriev I.V."/>
            <person name="Nagy L.G."/>
            <person name="Martin F."/>
            <person name="Kauserud H."/>
        </authorList>
    </citation>
    <scope>NUCLEOTIDE SEQUENCE</scope>
    <source>
        <strain evidence="2">CBHHK067</strain>
    </source>
</reference>
<evidence type="ECO:0000256" key="1">
    <source>
        <dbReference type="SAM" id="Phobius"/>
    </source>
</evidence>
<comment type="caution">
    <text evidence="2">The sequence shown here is derived from an EMBL/GenBank/DDBJ whole genome shotgun (WGS) entry which is preliminary data.</text>
</comment>